<keyword evidence="4" id="KW-1185">Reference proteome</keyword>
<sequence>MTKKKKIKVLRIINRFNLGGPTYNAAYLTKYLSDDFETLLVGGEKYEEEESSEFILEKLGLKPIIIPEMQRSINRKNDRIAYKKIKDIIKEFQPDIVHTHASKAGTLGRLAASKMKVPVIVHTFHGHVFHSYFGKAKTTFYKNIERYLAKKSSKIIAISDIQKNELGLEHKICKLDKIEVVQLGFDLSRFQEDIDEKRISFRNEYQVSEDEVAIGIIGRLVSIKNHKMFIDVVANVLASTTKKVRFFIVGDGEEKEAIKSYCSNSNIGFTEWNGHKKIVPVTFTSWIKNIDWLNAGLDIVVLTSLNEGTPVSLIEAQASNKPIVTTNVGGVKNITLENKTAYISEVNDINDFTQKLSCLIESENDRIKMGQKGWGFVKEKFSYERLTKDIEILYRDLLQLTKK</sequence>
<dbReference type="Pfam" id="PF00534">
    <property type="entry name" value="Glycos_transf_1"/>
    <property type="match status" value="1"/>
</dbReference>
<evidence type="ECO:0000313" key="4">
    <source>
        <dbReference type="Proteomes" id="UP000321721"/>
    </source>
</evidence>
<dbReference type="GO" id="GO:0016758">
    <property type="term" value="F:hexosyltransferase activity"/>
    <property type="evidence" value="ECO:0007669"/>
    <property type="project" value="TreeGrafter"/>
</dbReference>
<feature type="domain" description="Glycosyltransferase subfamily 4-like N-terminal" evidence="2">
    <location>
        <begin position="68"/>
        <end position="189"/>
    </location>
</feature>
<evidence type="ECO:0000313" key="3">
    <source>
        <dbReference type="EMBL" id="TXB66757.1"/>
    </source>
</evidence>
<evidence type="ECO:0000259" key="2">
    <source>
        <dbReference type="Pfam" id="PF13439"/>
    </source>
</evidence>
<dbReference type="InterPro" id="IPR028098">
    <property type="entry name" value="Glyco_trans_4-like_N"/>
</dbReference>
<feature type="domain" description="Glycosyl transferase family 1" evidence="1">
    <location>
        <begin position="201"/>
        <end position="373"/>
    </location>
</feature>
<dbReference type="AlphaFoldDB" id="A0A5C6RXC5"/>
<dbReference type="PANTHER" id="PTHR45947">
    <property type="entry name" value="SULFOQUINOVOSYL TRANSFERASE SQD2"/>
    <property type="match status" value="1"/>
</dbReference>
<dbReference type="InterPro" id="IPR050194">
    <property type="entry name" value="Glycosyltransferase_grp1"/>
</dbReference>
<name>A0A5C6RXC5_9FLAO</name>
<dbReference type="SUPFAM" id="SSF53756">
    <property type="entry name" value="UDP-Glycosyltransferase/glycogen phosphorylase"/>
    <property type="match status" value="1"/>
</dbReference>
<proteinExistence type="predicted"/>
<dbReference type="OrthoDB" id="7560678at2"/>
<dbReference type="Proteomes" id="UP000321721">
    <property type="component" value="Unassembled WGS sequence"/>
</dbReference>
<organism evidence="3 4">
    <name type="scientific">Vicingus serpentipes</name>
    <dbReference type="NCBI Taxonomy" id="1926625"/>
    <lineage>
        <taxon>Bacteria</taxon>
        <taxon>Pseudomonadati</taxon>
        <taxon>Bacteroidota</taxon>
        <taxon>Flavobacteriia</taxon>
        <taxon>Flavobacteriales</taxon>
        <taxon>Vicingaceae</taxon>
        <taxon>Vicingus</taxon>
    </lineage>
</organism>
<protein>
    <submittedName>
        <fullName evidence="3">Glycosyltransferase family 4 protein</fullName>
    </submittedName>
</protein>
<dbReference type="Gene3D" id="3.40.50.2000">
    <property type="entry name" value="Glycogen Phosphorylase B"/>
    <property type="match status" value="2"/>
</dbReference>
<dbReference type="Pfam" id="PF13439">
    <property type="entry name" value="Glyco_transf_4"/>
    <property type="match status" value="1"/>
</dbReference>
<dbReference type="InterPro" id="IPR001296">
    <property type="entry name" value="Glyco_trans_1"/>
</dbReference>
<comment type="caution">
    <text evidence="3">The sequence shown here is derived from an EMBL/GenBank/DDBJ whole genome shotgun (WGS) entry which is preliminary data.</text>
</comment>
<reference evidence="3 4" key="1">
    <citation type="submission" date="2019-08" db="EMBL/GenBank/DDBJ databases">
        <title>Genome of Vicingus serpentipes NCIMB 15042.</title>
        <authorList>
            <person name="Bowman J.P."/>
        </authorList>
    </citation>
    <scope>NUCLEOTIDE SEQUENCE [LARGE SCALE GENOMIC DNA]</scope>
    <source>
        <strain evidence="3 4">NCIMB 15042</strain>
    </source>
</reference>
<gene>
    <name evidence="3" type="ORF">FRY74_00815</name>
</gene>
<dbReference type="RefSeq" id="WP_147097678.1">
    <property type="nucleotide sequence ID" value="NZ_VOOS01000001.1"/>
</dbReference>
<dbReference type="PANTHER" id="PTHR45947:SF3">
    <property type="entry name" value="SULFOQUINOVOSYL TRANSFERASE SQD2"/>
    <property type="match status" value="1"/>
</dbReference>
<dbReference type="EMBL" id="VOOS01000001">
    <property type="protein sequence ID" value="TXB66757.1"/>
    <property type="molecule type" value="Genomic_DNA"/>
</dbReference>
<keyword evidence="3" id="KW-0808">Transferase</keyword>
<accession>A0A5C6RXC5</accession>
<evidence type="ECO:0000259" key="1">
    <source>
        <dbReference type="Pfam" id="PF00534"/>
    </source>
</evidence>